<feature type="region of interest" description="Disordered" evidence="1">
    <location>
        <begin position="387"/>
        <end position="472"/>
    </location>
</feature>
<dbReference type="AlphaFoldDB" id="A0A6I8V866"/>
<gene>
    <name evidence="4" type="primary">LOC4817032</name>
</gene>
<keyword evidence="3" id="KW-1185">Reference proteome</keyword>
<dbReference type="RefSeq" id="XP_015035782.2">
    <property type="nucleotide sequence ID" value="XM_015180296.2"/>
</dbReference>
<feature type="compositionally biased region" description="Acidic residues" evidence="1">
    <location>
        <begin position="414"/>
        <end position="447"/>
    </location>
</feature>
<feature type="region of interest" description="Disordered" evidence="1">
    <location>
        <begin position="137"/>
        <end position="350"/>
    </location>
</feature>
<protein>
    <submittedName>
        <fullName evidence="4">Uncharacterized protein isoform X1</fullName>
    </submittedName>
</protein>
<accession>A0A6I8V866</accession>
<feature type="compositionally biased region" description="Polar residues" evidence="1">
    <location>
        <begin position="693"/>
        <end position="709"/>
    </location>
</feature>
<feature type="compositionally biased region" description="Low complexity" evidence="1">
    <location>
        <begin position="242"/>
        <end position="300"/>
    </location>
</feature>
<reference evidence="4" key="1">
    <citation type="submission" date="2025-08" db="UniProtKB">
        <authorList>
            <consortium name="RefSeq"/>
        </authorList>
    </citation>
    <scope>IDENTIFICATION</scope>
    <source>
        <strain evidence="4">MV-25-SWS-2005</strain>
        <tissue evidence="4">Whole body</tissue>
    </source>
</reference>
<feature type="signal peptide" evidence="2">
    <location>
        <begin position="1"/>
        <end position="29"/>
    </location>
</feature>
<feature type="compositionally biased region" description="Basic residues" evidence="1">
    <location>
        <begin position="301"/>
        <end position="311"/>
    </location>
</feature>
<name>A0A6I8V866_DROPS</name>
<feature type="compositionally biased region" description="Basic and acidic residues" evidence="1">
    <location>
        <begin position="140"/>
        <end position="156"/>
    </location>
</feature>
<evidence type="ECO:0000256" key="2">
    <source>
        <dbReference type="SAM" id="SignalP"/>
    </source>
</evidence>
<feature type="region of interest" description="Disordered" evidence="1">
    <location>
        <begin position="585"/>
        <end position="709"/>
    </location>
</feature>
<feature type="compositionally biased region" description="Low complexity" evidence="1">
    <location>
        <begin position="396"/>
        <end position="413"/>
    </location>
</feature>
<feature type="compositionally biased region" description="Basic and acidic residues" evidence="1">
    <location>
        <begin position="644"/>
        <end position="658"/>
    </location>
</feature>
<evidence type="ECO:0000256" key="1">
    <source>
        <dbReference type="SAM" id="MobiDB-lite"/>
    </source>
</evidence>
<keyword evidence="2" id="KW-0732">Signal</keyword>
<feature type="chain" id="PRO_5026270849" evidence="2">
    <location>
        <begin position="30"/>
        <end position="709"/>
    </location>
</feature>
<organism evidence="3 4">
    <name type="scientific">Drosophila pseudoobscura pseudoobscura</name>
    <name type="common">Fruit fly</name>
    <dbReference type="NCBI Taxonomy" id="46245"/>
    <lineage>
        <taxon>Eukaryota</taxon>
        <taxon>Metazoa</taxon>
        <taxon>Ecdysozoa</taxon>
        <taxon>Arthropoda</taxon>
        <taxon>Hexapoda</taxon>
        <taxon>Insecta</taxon>
        <taxon>Pterygota</taxon>
        <taxon>Neoptera</taxon>
        <taxon>Endopterygota</taxon>
        <taxon>Diptera</taxon>
        <taxon>Brachycera</taxon>
        <taxon>Muscomorpha</taxon>
        <taxon>Ephydroidea</taxon>
        <taxon>Drosophilidae</taxon>
        <taxon>Drosophila</taxon>
        <taxon>Sophophora</taxon>
    </lineage>
</organism>
<evidence type="ECO:0000313" key="4">
    <source>
        <dbReference type="RefSeq" id="XP_015035782.2"/>
    </source>
</evidence>
<evidence type="ECO:0000313" key="3">
    <source>
        <dbReference type="Proteomes" id="UP000001819"/>
    </source>
</evidence>
<feature type="compositionally biased region" description="Basic residues" evidence="1">
    <location>
        <begin position="232"/>
        <end position="241"/>
    </location>
</feature>
<feature type="compositionally biased region" description="Polar residues" evidence="1">
    <location>
        <begin position="158"/>
        <end position="187"/>
    </location>
</feature>
<dbReference type="InParanoid" id="A0A6I8V866"/>
<sequence>METIERSTPQMMMMLLLLFLFLSGSSVLSSPLDPEDMELLEMMLRDGDGYPNSGRSLRDISVLPATSIGCDENDSEEDFKMFDDIEESVECEDFLPPCEPAVVEEHPINHPCFLRLILLRTPLLKHDPCVNFTLAQETPKSTEKPRKPKKKCDPKSKANISKTPGTQNGSKAMPNTGQKEVQTTPNTENKEKKILSETGEATTKKPDSSSTTISTSRTEKTSTEGSSPTKRVPNRKNRKLTTPRTTTTTATTTAGATTTEKTITTEDTTTEIISTTTTTEAEGEEQTTLTTTTTTAAPTRTTKRAATRRTTRAIPINEDAQLKSIGLKKNKRATTVAPRKPKPDNSTYNFKSKANGLFGVPGQPIIKIDSQPSEVIKVVLSKDVGEMRLPAEETDTSTPLTTTTSEPETTTTDESCEEDMETTNEVENETEETEYFPETEEETEEDLFVSASDMDRAKSTSTTEEPCVDADADDQGTNLCPEFMPAYGNSNSRPPPGPRFRKPVKNYVEPILYEGSFAKPRQRIGLTQPQPQRRDYFVSNKQIVPRPRPKYRKRLPHSIYMNNIIRGVDCVDDVTASPYPQVGPYPQPFRAIQPSQGQRNWPASRRPGGGYGSVQRSPGYGPLPAPVQRIRSSPAPRYPGCSEEEQHYHNDRESNEDQHDFEEEAAALMRAPEPTPSIDPCQAEHDHPHYGQHLQQSVHDYSQSKNFFT</sequence>
<dbReference type="Proteomes" id="UP000001819">
    <property type="component" value="Chromosome 4"/>
</dbReference>
<proteinExistence type="predicted"/>